<comment type="caution">
    <text evidence="9">The sequence shown here is derived from an EMBL/GenBank/DDBJ whole genome shotgun (WGS) entry which is preliminary data.</text>
</comment>
<dbReference type="InterPro" id="IPR013249">
    <property type="entry name" value="RNA_pol_sigma70_r4_t2"/>
</dbReference>
<feature type="compositionally biased region" description="Basic and acidic residues" evidence="6">
    <location>
        <begin position="360"/>
        <end position="370"/>
    </location>
</feature>
<organism evidence="9 10">
    <name type="scientific">Anaerobutyricum hallii</name>
    <dbReference type="NCBI Taxonomy" id="39488"/>
    <lineage>
        <taxon>Bacteria</taxon>
        <taxon>Bacillati</taxon>
        <taxon>Bacillota</taxon>
        <taxon>Clostridia</taxon>
        <taxon>Lachnospirales</taxon>
        <taxon>Lachnospiraceae</taxon>
        <taxon>Anaerobutyricum</taxon>
    </lineage>
</organism>
<dbReference type="SUPFAM" id="SSF88946">
    <property type="entry name" value="Sigma2 domain of RNA polymerase sigma factors"/>
    <property type="match status" value="1"/>
</dbReference>
<feature type="domain" description="RNA polymerase sigma factor 70 region 4 type 2" evidence="8">
    <location>
        <begin position="152"/>
        <end position="203"/>
    </location>
</feature>
<dbReference type="Pfam" id="PF08281">
    <property type="entry name" value="Sigma70_r4_2"/>
    <property type="match status" value="1"/>
</dbReference>
<reference evidence="9 10" key="1">
    <citation type="submission" date="2018-08" db="EMBL/GenBank/DDBJ databases">
        <title>A genome reference for cultivated species of the human gut microbiota.</title>
        <authorList>
            <person name="Zou Y."/>
            <person name="Xue W."/>
            <person name="Luo G."/>
        </authorList>
    </citation>
    <scope>NUCLEOTIDE SEQUENCE [LARGE SCALE GENOMIC DNA]</scope>
    <source>
        <strain evidence="9 10">TM10-1AC</strain>
    </source>
</reference>
<dbReference type="InterPro" id="IPR036388">
    <property type="entry name" value="WH-like_DNA-bd_sf"/>
</dbReference>
<dbReference type="RefSeq" id="WP_117983339.1">
    <property type="nucleotide sequence ID" value="NZ_CAJLIF010000007.1"/>
</dbReference>
<evidence type="ECO:0000256" key="1">
    <source>
        <dbReference type="ARBA" id="ARBA00010641"/>
    </source>
</evidence>
<evidence type="ECO:0000313" key="10">
    <source>
        <dbReference type="Proteomes" id="UP000262524"/>
    </source>
</evidence>
<evidence type="ECO:0000259" key="7">
    <source>
        <dbReference type="Pfam" id="PF04542"/>
    </source>
</evidence>
<evidence type="ECO:0008006" key="11">
    <source>
        <dbReference type="Google" id="ProtNLM"/>
    </source>
</evidence>
<accession>A0A374NER5</accession>
<dbReference type="InterPro" id="IPR007627">
    <property type="entry name" value="RNA_pol_sigma70_r2"/>
</dbReference>
<sequence length="762" mass="85660">MYCRSCRKWFPNNILFCDICGKPLVKDLDIYGENFFNGDVQAFDYIYQNSYNWVAGEVRKMFSANSSEVEDCVQEIYLLLYRKIKYYDPRQGSFSAWFNALVRNRIYDYGRKLAGNREILPETSQQYFKEITDRNVYINPEARIEYAEREQILDEILDDIGEGQRICIQMYYNDGLKIKEIARILNISEGTVKSRIHNGLKKLNTKVDEMQKRGLYTFRMLPLGFLLWLLSRDDCSAKEDYRALYHARTLAGQNVLQNAPMAAGNKAAGIKMAGRNQNVVKHASMQQAGQAGANHAAINHAAGAASRAGGKAIKAGMVKALAGGITAAVIGSGVFIGGKALKQHQGDKKVITSGQEYSTQEEKEGTPDSSVKEFVDDNQAFIKEILAMEMEMPEEAEFKNDVNKNFSSMVDTSLLALYTNKLSDDNSTNIYDVVPKKNVVDSYDYSDIEDEDRIIVKENGFNMMREFLGCQETVESLSKQGNTEYSYKDGEVESGNLYLAEYVGEALIDNKDIKYIPLSNGDIRVIFAGYVTSSLEGIGIAVITKANNDLGVQLKSYNVVIDQDKISKVLGAVSVLGKQLGSDGKLFSGDITEMSEESKIGALMDSVHGYCYDWDNGDDDPDKAENLYYVPIFSEEDVKNVTETALTIKADAFDDYLDFVNYDGTIDNIIDNQDLKNKYECSIEKKGDNIEFYFHGNFEMTYWLVDTPTSYNKNGFEVIGDGKIKVYCRLYTMYDKAGVRYTAVISLNEDGSGIKLESLEKK</sequence>
<keyword evidence="5" id="KW-0804">Transcription</keyword>
<dbReference type="GO" id="GO:0006352">
    <property type="term" value="P:DNA-templated transcription initiation"/>
    <property type="evidence" value="ECO:0007669"/>
    <property type="project" value="InterPro"/>
</dbReference>
<keyword evidence="4" id="KW-0238">DNA-binding</keyword>
<feature type="region of interest" description="Disordered" evidence="6">
    <location>
        <begin position="347"/>
        <end position="370"/>
    </location>
</feature>
<evidence type="ECO:0000256" key="6">
    <source>
        <dbReference type="SAM" id="MobiDB-lite"/>
    </source>
</evidence>
<dbReference type="Gene3D" id="1.10.1740.10">
    <property type="match status" value="1"/>
</dbReference>
<dbReference type="PANTHER" id="PTHR43133">
    <property type="entry name" value="RNA POLYMERASE ECF-TYPE SIGMA FACTO"/>
    <property type="match status" value="1"/>
</dbReference>
<dbReference type="NCBIfam" id="TIGR02937">
    <property type="entry name" value="sigma70-ECF"/>
    <property type="match status" value="1"/>
</dbReference>
<evidence type="ECO:0000256" key="2">
    <source>
        <dbReference type="ARBA" id="ARBA00023015"/>
    </source>
</evidence>
<evidence type="ECO:0000259" key="8">
    <source>
        <dbReference type="Pfam" id="PF08281"/>
    </source>
</evidence>
<dbReference type="Pfam" id="PF04542">
    <property type="entry name" value="Sigma70_r2"/>
    <property type="match status" value="1"/>
</dbReference>
<evidence type="ECO:0000256" key="4">
    <source>
        <dbReference type="ARBA" id="ARBA00023125"/>
    </source>
</evidence>
<dbReference type="CDD" id="cd06171">
    <property type="entry name" value="Sigma70_r4"/>
    <property type="match status" value="1"/>
</dbReference>
<dbReference type="GO" id="GO:0003677">
    <property type="term" value="F:DNA binding"/>
    <property type="evidence" value="ECO:0007669"/>
    <property type="project" value="UniProtKB-KW"/>
</dbReference>
<dbReference type="InterPro" id="IPR013324">
    <property type="entry name" value="RNA_pol_sigma_r3/r4-like"/>
</dbReference>
<evidence type="ECO:0000256" key="5">
    <source>
        <dbReference type="ARBA" id="ARBA00023163"/>
    </source>
</evidence>
<dbReference type="InterPro" id="IPR013325">
    <property type="entry name" value="RNA_pol_sigma_r2"/>
</dbReference>
<dbReference type="PANTHER" id="PTHR43133:SF8">
    <property type="entry name" value="RNA POLYMERASE SIGMA FACTOR HI_1459-RELATED"/>
    <property type="match status" value="1"/>
</dbReference>
<evidence type="ECO:0000256" key="3">
    <source>
        <dbReference type="ARBA" id="ARBA00023082"/>
    </source>
</evidence>
<dbReference type="AlphaFoldDB" id="A0A374NER5"/>
<dbReference type="Proteomes" id="UP000262524">
    <property type="component" value="Unassembled WGS sequence"/>
</dbReference>
<dbReference type="Gene3D" id="1.10.10.10">
    <property type="entry name" value="Winged helix-like DNA-binding domain superfamily/Winged helix DNA-binding domain"/>
    <property type="match status" value="1"/>
</dbReference>
<keyword evidence="3" id="KW-0731">Sigma factor</keyword>
<keyword evidence="2" id="KW-0805">Transcription regulation</keyword>
<evidence type="ECO:0000313" key="9">
    <source>
        <dbReference type="EMBL" id="RGI81671.1"/>
    </source>
</evidence>
<dbReference type="SUPFAM" id="SSF88659">
    <property type="entry name" value="Sigma3 and sigma4 domains of RNA polymerase sigma factors"/>
    <property type="match status" value="1"/>
</dbReference>
<gene>
    <name evidence="9" type="ORF">DXD91_12590</name>
</gene>
<dbReference type="GO" id="GO:0016987">
    <property type="term" value="F:sigma factor activity"/>
    <property type="evidence" value="ECO:0007669"/>
    <property type="project" value="UniProtKB-KW"/>
</dbReference>
<dbReference type="InterPro" id="IPR039425">
    <property type="entry name" value="RNA_pol_sigma-70-like"/>
</dbReference>
<dbReference type="InterPro" id="IPR014284">
    <property type="entry name" value="RNA_pol_sigma-70_dom"/>
</dbReference>
<dbReference type="EMBL" id="QSOE01000109">
    <property type="protein sequence ID" value="RGI81671.1"/>
    <property type="molecule type" value="Genomic_DNA"/>
</dbReference>
<protein>
    <recommendedName>
        <fullName evidence="11">Sigma-K factor</fullName>
    </recommendedName>
</protein>
<feature type="domain" description="RNA polymerase sigma-70 region 2" evidence="7">
    <location>
        <begin position="47"/>
        <end position="113"/>
    </location>
</feature>
<comment type="similarity">
    <text evidence="1">Belongs to the sigma-70 factor family. ECF subfamily.</text>
</comment>
<proteinExistence type="inferred from homology"/>
<name>A0A374NER5_9FIRM</name>